<dbReference type="AlphaFoldDB" id="A0A3P1WZN8"/>
<dbReference type="Proteomes" id="UP000280935">
    <property type="component" value="Unassembled WGS sequence"/>
</dbReference>
<comment type="caution">
    <text evidence="1">The sequence shown here is derived from an EMBL/GenBank/DDBJ whole genome shotgun (WGS) entry which is preliminary data.</text>
</comment>
<reference evidence="1 2" key="1">
    <citation type="submission" date="2018-11" db="EMBL/GenBank/DDBJ databases">
        <title>Genomes From Bacteria Associated with the Canine Oral Cavity: a Test Case for Automated Genome-Based Taxonomic Assignment.</title>
        <authorList>
            <person name="Coil D.A."/>
            <person name="Jospin G."/>
            <person name="Darling A.E."/>
            <person name="Wallis C."/>
            <person name="Davis I.J."/>
            <person name="Harris S."/>
            <person name="Eisen J.A."/>
            <person name="Holcombe L.J."/>
            <person name="O'Flynn C."/>
        </authorList>
    </citation>
    <scope>NUCLEOTIDE SEQUENCE [LARGE SCALE GENOMIC DNA]</scope>
    <source>
        <strain evidence="1 2">OH2822_COT-296</strain>
    </source>
</reference>
<name>A0A3P1WZN8_9ACTN</name>
<proteinExistence type="predicted"/>
<evidence type="ECO:0000313" key="1">
    <source>
        <dbReference type="EMBL" id="RRD50880.1"/>
    </source>
</evidence>
<sequence>MGEIIGDIMIGFSQEVTRLQCERDSLLIKVALFEAKPVPEDPEELKLYEEEGRQLQQAVNELVLWFDQTVDVCISVLSSISSSGTTERFSKMWRNLFRDTGINLMGAWLESHKSTMTLTMNRHVWQIFGSDFRFPQLRHPLAVSFSRGWDFSAWKATPQGYGNGQVLTRFGTGLHQAFLGPTAGKFSPATVTQTSEFTSRMFGAVKTATDEVRWERTGTSTFGRVGGRALWVAGAAFTYKSEYAKADERFKDERPELTDDERNAKAIETAVVRTGSQVAASAAAGAAIGSAIPVGGTVVGLAVGAAVGLAMSYEWDNGKSAGEYVADGGEAVWTWTKSFFTEDTPAG</sequence>
<evidence type="ECO:0000313" key="2">
    <source>
        <dbReference type="Proteomes" id="UP000280935"/>
    </source>
</evidence>
<dbReference type="EMBL" id="RQYT01000003">
    <property type="protein sequence ID" value="RRD50880.1"/>
    <property type="molecule type" value="Genomic_DNA"/>
</dbReference>
<gene>
    <name evidence="1" type="ORF">EII35_02185</name>
</gene>
<dbReference type="RefSeq" id="WP_125226828.1">
    <property type="nucleotide sequence ID" value="NZ_RQYT01000003.1"/>
</dbReference>
<organism evidence="1 2">
    <name type="scientific">Arachnia propionica</name>
    <dbReference type="NCBI Taxonomy" id="1750"/>
    <lineage>
        <taxon>Bacteria</taxon>
        <taxon>Bacillati</taxon>
        <taxon>Actinomycetota</taxon>
        <taxon>Actinomycetes</taxon>
        <taxon>Propionibacteriales</taxon>
        <taxon>Propionibacteriaceae</taxon>
        <taxon>Arachnia</taxon>
    </lineage>
</organism>
<protein>
    <submittedName>
        <fullName evidence="1">Uncharacterized protein</fullName>
    </submittedName>
</protein>
<accession>A0A3P1WZN8</accession>